<organism evidence="1 2">
    <name type="scientific">Geranomyces variabilis</name>
    <dbReference type="NCBI Taxonomy" id="109894"/>
    <lineage>
        <taxon>Eukaryota</taxon>
        <taxon>Fungi</taxon>
        <taxon>Fungi incertae sedis</taxon>
        <taxon>Chytridiomycota</taxon>
        <taxon>Chytridiomycota incertae sedis</taxon>
        <taxon>Chytridiomycetes</taxon>
        <taxon>Spizellomycetales</taxon>
        <taxon>Powellomycetaceae</taxon>
        <taxon>Geranomyces</taxon>
    </lineage>
</organism>
<protein>
    <submittedName>
        <fullName evidence="1">Uncharacterized protein</fullName>
    </submittedName>
</protein>
<name>A0AAD5TC91_9FUNG</name>
<dbReference type="EMBL" id="JADGJQ010000140">
    <property type="protein sequence ID" value="KAJ3167483.1"/>
    <property type="molecule type" value="Genomic_DNA"/>
</dbReference>
<reference evidence="1" key="1">
    <citation type="submission" date="2020-05" db="EMBL/GenBank/DDBJ databases">
        <title>Phylogenomic resolution of chytrid fungi.</title>
        <authorList>
            <person name="Stajich J.E."/>
            <person name="Amses K."/>
            <person name="Simmons R."/>
            <person name="Seto K."/>
            <person name="Myers J."/>
            <person name="Bonds A."/>
            <person name="Quandt C.A."/>
            <person name="Barry K."/>
            <person name="Liu P."/>
            <person name="Grigoriev I."/>
            <person name="Longcore J.E."/>
            <person name="James T.Y."/>
        </authorList>
    </citation>
    <scope>NUCLEOTIDE SEQUENCE</scope>
    <source>
        <strain evidence="1">JEL0379</strain>
    </source>
</reference>
<keyword evidence="2" id="KW-1185">Reference proteome</keyword>
<accession>A0AAD5TC91</accession>
<evidence type="ECO:0000313" key="2">
    <source>
        <dbReference type="Proteomes" id="UP001212152"/>
    </source>
</evidence>
<comment type="caution">
    <text evidence="1">The sequence shown here is derived from an EMBL/GenBank/DDBJ whole genome shotgun (WGS) entry which is preliminary data.</text>
</comment>
<gene>
    <name evidence="1" type="ORF">HDU87_001672</name>
</gene>
<evidence type="ECO:0000313" key="1">
    <source>
        <dbReference type="EMBL" id="KAJ3167483.1"/>
    </source>
</evidence>
<dbReference type="Proteomes" id="UP001212152">
    <property type="component" value="Unassembled WGS sequence"/>
</dbReference>
<dbReference type="AlphaFoldDB" id="A0AAD5TC91"/>
<sequence length="137" mass="15399">MALAQLEQTRTLERPSVLDNYALDIGSNLRLLRARRGNIGGRAYNRTTTADVHEDVETLPAQRNGQKGRCATMTKLKTGAPRLRSSTVMVTPLRVRKRSIQHRDEEDEDEDVERSALEKLIDSLTEDYTPGANFTTS</sequence>
<proteinExistence type="predicted"/>